<dbReference type="Proteomes" id="UP000281553">
    <property type="component" value="Unassembled WGS sequence"/>
</dbReference>
<reference evidence="5 6" key="1">
    <citation type="submission" date="2018-11" db="EMBL/GenBank/DDBJ databases">
        <authorList>
            <consortium name="Pathogen Informatics"/>
        </authorList>
    </citation>
    <scope>NUCLEOTIDE SEQUENCE [LARGE SCALE GENOMIC DNA]</scope>
</reference>
<evidence type="ECO:0000313" key="5">
    <source>
        <dbReference type="EMBL" id="VDN38953.1"/>
    </source>
</evidence>
<accession>A0A3P7NP94</accession>
<dbReference type="AlphaFoldDB" id="A0A3P7NP94"/>
<dbReference type="Gene3D" id="3.50.80.10">
    <property type="entry name" value="D-tyrosyl-tRNA(Tyr) deacylase"/>
    <property type="match status" value="1"/>
</dbReference>
<dbReference type="InterPro" id="IPR023509">
    <property type="entry name" value="DTD-like_sf"/>
</dbReference>
<sequence>MFPPFSYSRARKVVNLRVFEDSETGKRWNKCVKDVDGEILCVSQFTLHSMLKGNKLDFHRAMAPDSSKATYENFLELVRKAYNTSKVKG</sequence>
<evidence type="ECO:0000256" key="1">
    <source>
        <dbReference type="ARBA" id="ARBA00009673"/>
    </source>
</evidence>
<comment type="catalytic activity">
    <reaction evidence="4">
        <text>a D-aminoacyl-tRNA + H2O = a tRNA + a D-alpha-amino acid + H(+)</text>
        <dbReference type="Rhea" id="RHEA:13953"/>
        <dbReference type="Rhea" id="RHEA-COMP:10123"/>
        <dbReference type="Rhea" id="RHEA-COMP:10124"/>
        <dbReference type="ChEBI" id="CHEBI:15377"/>
        <dbReference type="ChEBI" id="CHEBI:15378"/>
        <dbReference type="ChEBI" id="CHEBI:59871"/>
        <dbReference type="ChEBI" id="CHEBI:78442"/>
        <dbReference type="ChEBI" id="CHEBI:79333"/>
        <dbReference type="EC" id="3.1.1.96"/>
    </reaction>
</comment>
<name>A0A3P7NP94_DIBLA</name>
<dbReference type="PANTHER" id="PTHR10472:SF5">
    <property type="entry name" value="D-AMINOACYL-TRNA DEACYLASE 1"/>
    <property type="match status" value="1"/>
</dbReference>
<protein>
    <recommendedName>
        <fullName evidence="2">D-aminoacyl-tRNA deacylase</fullName>
        <ecNumber evidence="2">3.1.1.96</ecNumber>
    </recommendedName>
</protein>
<dbReference type="OrthoDB" id="275783at2759"/>
<dbReference type="GO" id="GO:0005737">
    <property type="term" value="C:cytoplasm"/>
    <property type="evidence" value="ECO:0007669"/>
    <property type="project" value="InterPro"/>
</dbReference>
<dbReference type="EMBL" id="UYRU01094272">
    <property type="protein sequence ID" value="VDN38953.1"/>
    <property type="molecule type" value="Genomic_DNA"/>
</dbReference>
<gene>
    <name evidence="5" type="ORF">DILT_LOCUS17724</name>
</gene>
<dbReference type="InterPro" id="IPR003732">
    <property type="entry name" value="Daa-tRNA_deacyls_DTD"/>
</dbReference>
<evidence type="ECO:0000256" key="2">
    <source>
        <dbReference type="ARBA" id="ARBA00013056"/>
    </source>
</evidence>
<dbReference type="Pfam" id="PF02580">
    <property type="entry name" value="Tyr_Deacylase"/>
    <property type="match status" value="1"/>
</dbReference>
<comment type="similarity">
    <text evidence="1">Belongs to the DTD family.</text>
</comment>
<evidence type="ECO:0000313" key="6">
    <source>
        <dbReference type="Proteomes" id="UP000281553"/>
    </source>
</evidence>
<dbReference type="SUPFAM" id="SSF69500">
    <property type="entry name" value="DTD-like"/>
    <property type="match status" value="1"/>
</dbReference>
<proteinExistence type="inferred from homology"/>
<comment type="catalytic activity">
    <reaction evidence="3">
        <text>glycyl-tRNA(Ala) + H2O = tRNA(Ala) + glycine + H(+)</text>
        <dbReference type="Rhea" id="RHEA:53744"/>
        <dbReference type="Rhea" id="RHEA-COMP:9657"/>
        <dbReference type="Rhea" id="RHEA-COMP:13640"/>
        <dbReference type="ChEBI" id="CHEBI:15377"/>
        <dbReference type="ChEBI" id="CHEBI:15378"/>
        <dbReference type="ChEBI" id="CHEBI:57305"/>
        <dbReference type="ChEBI" id="CHEBI:78442"/>
        <dbReference type="ChEBI" id="CHEBI:78522"/>
        <dbReference type="EC" id="3.1.1.96"/>
    </reaction>
</comment>
<dbReference type="EC" id="3.1.1.96" evidence="2"/>
<dbReference type="PANTHER" id="PTHR10472">
    <property type="entry name" value="D-TYROSYL-TRNA TYR DEACYLASE"/>
    <property type="match status" value="1"/>
</dbReference>
<keyword evidence="6" id="KW-1185">Reference proteome</keyword>
<organism evidence="5 6">
    <name type="scientific">Dibothriocephalus latus</name>
    <name type="common">Fish tapeworm</name>
    <name type="synonym">Diphyllobothrium latum</name>
    <dbReference type="NCBI Taxonomy" id="60516"/>
    <lineage>
        <taxon>Eukaryota</taxon>
        <taxon>Metazoa</taxon>
        <taxon>Spiralia</taxon>
        <taxon>Lophotrochozoa</taxon>
        <taxon>Platyhelminthes</taxon>
        <taxon>Cestoda</taxon>
        <taxon>Eucestoda</taxon>
        <taxon>Diphyllobothriidea</taxon>
        <taxon>Diphyllobothriidae</taxon>
        <taxon>Dibothriocephalus</taxon>
    </lineage>
</organism>
<evidence type="ECO:0000256" key="3">
    <source>
        <dbReference type="ARBA" id="ARBA00047676"/>
    </source>
</evidence>
<evidence type="ECO:0000256" key="4">
    <source>
        <dbReference type="ARBA" id="ARBA00048018"/>
    </source>
</evidence>
<dbReference type="GO" id="GO:0051500">
    <property type="term" value="F:D-tyrosyl-tRNA(Tyr) deacylase activity"/>
    <property type="evidence" value="ECO:0007669"/>
    <property type="project" value="TreeGrafter"/>
</dbReference>